<dbReference type="Proteomes" id="UP001203297">
    <property type="component" value="Unassembled WGS sequence"/>
</dbReference>
<dbReference type="EMBL" id="WTXG01000032">
    <property type="protein sequence ID" value="KAI0297888.1"/>
    <property type="molecule type" value="Genomic_DNA"/>
</dbReference>
<gene>
    <name evidence="1" type="ORF">B0F90DRAFT_1736719</name>
</gene>
<dbReference type="AlphaFoldDB" id="A0AAD4M1M4"/>
<name>A0AAD4M1M4_9AGAM</name>
<reference evidence="1" key="1">
    <citation type="journal article" date="2022" name="New Phytol.">
        <title>Evolutionary transition to the ectomycorrhizal habit in the genomes of a hyperdiverse lineage of mushroom-forming fungi.</title>
        <authorList>
            <person name="Looney B."/>
            <person name="Miyauchi S."/>
            <person name="Morin E."/>
            <person name="Drula E."/>
            <person name="Courty P.E."/>
            <person name="Kohler A."/>
            <person name="Kuo A."/>
            <person name="LaButti K."/>
            <person name="Pangilinan J."/>
            <person name="Lipzen A."/>
            <person name="Riley R."/>
            <person name="Andreopoulos W."/>
            <person name="He G."/>
            <person name="Johnson J."/>
            <person name="Nolan M."/>
            <person name="Tritt A."/>
            <person name="Barry K.W."/>
            <person name="Grigoriev I.V."/>
            <person name="Nagy L.G."/>
            <person name="Hibbett D."/>
            <person name="Henrissat B."/>
            <person name="Matheny P.B."/>
            <person name="Labbe J."/>
            <person name="Martin F.M."/>
        </authorList>
    </citation>
    <scope>NUCLEOTIDE SEQUENCE</scope>
    <source>
        <strain evidence="1">BPL690</strain>
    </source>
</reference>
<evidence type="ECO:0000313" key="1">
    <source>
        <dbReference type="EMBL" id="KAI0297888.1"/>
    </source>
</evidence>
<comment type="caution">
    <text evidence="1">The sequence shown here is derived from an EMBL/GenBank/DDBJ whole genome shotgun (WGS) entry which is preliminary data.</text>
</comment>
<sequence length="61" mass="6694">MRGMRVIVGMSSPSRAPLERPLKSGVQIAAYLYFKHPLSSIIYSLNCTVGISKTSGKLLRI</sequence>
<protein>
    <submittedName>
        <fullName evidence="1">Uncharacterized protein</fullName>
    </submittedName>
</protein>
<keyword evidence="2" id="KW-1185">Reference proteome</keyword>
<evidence type="ECO:0000313" key="2">
    <source>
        <dbReference type="Proteomes" id="UP001203297"/>
    </source>
</evidence>
<accession>A0AAD4M1M4</accession>
<organism evidence="1 2">
    <name type="scientific">Multifurca ochricompacta</name>
    <dbReference type="NCBI Taxonomy" id="376703"/>
    <lineage>
        <taxon>Eukaryota</taxon>
        <taxon>Fungi</taxon>
        <taxon>Dikarya</taxon>
        <taxon>Basidiomycota</taxon>
        <taxon>Agaricomycotina</taxon>
        <taxon>Agaricomycetes</taxon>
        <taxon>Russulales</taxon>
        <taxon>Russulaceae</taxon>
        <taxon>Multifurca</taxon>
    </lineage>
</organism>
<proteinExistence type="predicted"/>